<keyword evidence="3" id="KW-0285">Flavoprotein</keyword>
<keyword evidence="9" id="KW-1185">Reference proteome</keyword>
<organism evidence="8 9">
    <name type="scientific">Pseudofrancisella aestuarii</name>
    <dbReference type="NCBI Taxonomy" id="2670347"/>
    <lineage>
        <taxon>Bacteria</taxon>
        <taxon>Pseudomonadati</taxon>
        <taxon>Pseudomonadota</taxon>
        <taxon>Gammaproteobacteria</taxon>
        <taxon>Thiotrichales</taxon>
        <taxon>Francisellaceae</taxon>
        <taxon>Pseudofrancisella</taxon>
    </lineage>
</organism>
<evidence type="ECO:0000256" key="4">
    <source>
        <dbReference type="ARBA" id="ARBA00022827"/>
    </source>
</evidence>
<dbReference type="Pfam" id="PF07992">
    <property type="entry name" value="Pyr_redox_2"/>
    <property type="match status" value="1"/>
</dbReference>
<dbReference type="SUPFAM" id="SSF51905">
    <property type="entry name" value="FAD/NAD(P)-binding domain"/>
    <property type="match status" value="1"/>
</dbReference>
<dbReference type="PRINTS" id="PR00368">
    <property type="entry name" value="FADPNR"/>
</dbReference>
<dbReference type="InterPro" id="IPR004099">
    <property type="entry name" value="Pyr_nucl-diS_OxRdtase_dimer"/>
</dbReference>
<evidence type="ECO:0000256" key="2">
    <source>
        <dbReference type="ARBA" id="ARBA00009130"/>
    </source>
</evidence>
<proteinExistence type="inferred from homology"/>
<dbReference type="InterPro" id="IPR036873">
    <property type="entry name" value="Rhodanese-like_dom_sf"/>
</dbReference>
<keyword evidence="6" id="KW-0676">Redox-active center</keyword>
<dbReference type="SUPFAM" id="SSF55424">
    <property type="entry name" value="FAD/NAD-linked reductases, dimerisation (C-terminal) domain"/>
    <property type="match status" value="1"/>
</dbReference>
<dbReference type="SMART" id="SM00450">
    <property type="entry name" value="RHOD"/>
    <property type="match status" value="1"/>
</dbReference>
<protein>
    <submittedName>
        <fullName evidence="8">FAD-dependent oxidoreductase</fullName>
    </submittedName>
</protein>
<evidence type="ECO:0000313" key="8">
    <source>
        <dbReference type="EMBL" id="MFC4892493.1"/>
    </source>
</evidence>
<dbReference type="PANTHER" id="PTHR43429">
    <property type="entry name" value="PYRIDINE NUCLEOTIDE-DISULFIDE OXIDOREDUCTASE DOMAIN-CONTAINING"/>
    <property type="match status" value="1"/>
</dbReference>
<gene>
    <name evidence="8" type="ORF">ACFPDQ_05470</name>
</gene>
<keyword evidence="5" id="KW-0560">Oxidoreductase</keyword>
<dbReference type="PANTHER" id="PTHR43429:SF1">
    <property type="entry name" value="NAD(P)H SULFUR OXIDOREDUCTASE (COA-DEPENDENT)"/>
    <property type="match status" value="1"/>
</dbReference>
<dbReference type="Pfam" id="PF00581">
    <property type="entry name" value="Rhodanese"/>
    <property type="match status" value="1"/>
</dbReference>
<name>A0ABV9TBH0_9GAMM</name>
<comment type="similarity">
    <text evidence="2">Belongs to the class-III pyridine nucleotide-disulfide oxidoreductase family.</text>
</comment>
<dbReference type="InterPro" id="IPR001763">
    <property type="entry name" value="Rhodanese-like_dom"/>
</dbReference>
<dbReference type="Proteomes" id="UP001595926">
    <property type="component" value="Unassembled WGS sequence"/>
</dbReference>
<sequence length="567" mass="62777">MSKKYLIIGGVAGGATTAARLRRLNESAEIIMFEKGPHVSFSNCGLPYHLGGHIEPAEKLILMTPEKFDKQFNIDARTNSEVLSIDKENKIVNVKNHLTGEEYTENYDKLIIAVGAKPIVPPFKGLETIPHFTLRNVVDVEKIHKSVFNTEKPVKDIAVIGAGFIGIEVAENLRERGFNVTIIEMADQIMRPFDYEMAKFLEKELLDHGVNLLLSEKVIGFEADKVLLESGNQVKTDLVVLSLGVSPDTAFLKEAGLDLAKSGHIVVNDNYQTSDENIYAAGDAILVKNALTGQKFNLALAGPASKQGRLIADHINGKKVINKGYIGSSIIQVFDYTGASTGLNEAWIKFHNLNIDYDFTYIAPIDRISIMPGAKPIFMKIIFEKRTGKLLGAQAIGKGDVAKRMDVFATAIKAGMTVEDLQDLELCYAPPYSTGKDAINHAGYVSTNILHGDFKQVPFTKVDNLIKLEAQIIDVRNPNETANGMLNTAKNIPMPEIRNRLAEIDKTKPVYVHCRTGQRSYNVALMLQQHGYDVYNIAGSYSMMSYYFDTIERLTGKKAPFNKPNFN</sequence>
<dbReference type="SUPFAM" id="SSF52821">
    <property type="entry name" value="Rhodanese/Cell cycle control phosphatase"/>
    <property type="match status" value="1"/>
</dbReference>
<accession>A0ABV9TBH0</accession>
<dbReference type="Gene3D" id="3.40.250.10">
    <property type="entry name" value="Rhodanese-like domain"/>
    <property type="match status" value="1"/>
</dbReference>
<dbReference type="InterPro" id="IPR036188">
    <property type="entry name" value="FAD/NAD-bd_sf"/>
</dbReference>
<evidence type="ECO:0000259" key="7">
    <source>
        <dbReference type="PROSITE" id="PS50206"/>
    </source>
</evidence>
<reference evidence="9" key="1">
    <citation type="journal article" date="2019" name="Int. J. Syst. Evol. Microbiol.">
        <title>The Global Catalogue of Microorganisms (GCM) 10K type strain sequencing project: providing services to taxonomists for standard genome sequencing and annotation.</title>
        <authorList>
            <consortium name="The Broad Institute Genomics Platform"/>
            <consortium name="The Broad Institute Genome Sequencing Center for Infectious Disease"/>
            <person name="Wu L."/>
            <person name="Ma J."/>
        </authorList>
    </citation>
    <scope>NUCLEOTIDE SEQUENCE [LARGE SCALE GENOMIC DNA]</scope>
    <source>
        <strain evidence="9">CGMCC 1.13718</strain>
    </source>
</reference>
<dbReference type="PROSITE" id="PS50206">
    <property type="entry name" value="RHODANESE_3"/>
    <property type="match status" value="1"/>
</dbReference>
<dbReference type="InterPro" id="IPR016156">
    <property type="entry name" value="FAD/NAD-linked_Rdtase_dimer_sf"/>
</dbReference>
<comment type="caution">
    <text evidence="8">The sequence shown here is derived from an EMBL/GenBank/DDBJ whole genome shotgun (WGS) entry which is preliminary data.</text>
</comment>
<dbReference type="InterPro" id="IPR050260">
    <property type="entry name" value="FAD-bd_OxRdtase"/>
</dbReference>
<evidence type="ECO:0000256" key="6">
    <source>
        <dbReference type="ARBA" id="ARBA00023284"/>
    </source>
</evidence>
<dbReference type="RefSeq" id="WP_162523385.1">
    <property type="nucleotide sequence ID" value="NZ_JBHSJH010000002.1"/>
</dbReference>
<dbReference type="Gene3D" id="3.50.50.60">
    <property type="entry name" value="FAD/NAD(P)-binding domain"/>
    <property type="match status" value="2"/>
</dbReference>
<feature type="domain" description="Rhodanese" evidence="7">
    <location>
        <begin position="469"/>
        <end position="552"/>
    </location>
</feature>
<evidence type="ECO:0000256" key="1">
    <source>
        <dbReference type="ARBA" id="ARBA00001974"/>
    </source>
</evidence>
<dbReference type="Pfam" id="PF02852">
    <property type="entry name" value="Pyr_redox_dim"/>
    <property type="match status" value="1"/>
</dbReference>
<evidence type="ECO:0000256" key="5">
    <source>
        <dbReference type="ARBA" id="ARBA00023002"/>
    </source>
</evidence>
<evidence type="ECO:0000313" key="9">
    <source>
        <dbReference type="Proteomes" id="UP001595926"/>
    </source>
</evidence>
<dbReference type="InterPro" id="IPR023753">
    <property type="entry name" value="FAD/NAD-binding_dom"/>
</dbReference>
<comment type="cofactor">
    <cofactor evidence="1">
        <name>FAD</name>
        <dbReference type="ChEBI" id="CHEBI:57692"/>
    </cofactor>
</comment>
<dbReference type="PRINTS" id="PR00411">
    <property type="entry name" value="PNDRDTASEI"/>
</dbReference>
<keyword evidence="4" id="KW-0274">FAD</keyword>
<dbReference type="EMBL" id="JBHSJH010000002">
    <property type="protein sequence ID" value="MFC4892493.1"/>
    <property type="molecule type" value="Genomic_DNA"/>
</dbReference>
<evidence type="ECO:0000256" key="3">
    <source>
        <dbReference type="ARBA" id="ARBA00022630"/>
    </source>
</evidence>